<dbReference type="VEuPathDB" id="FungiDB:PYU1_G007138"/>
<dbReference type="OMA" id="HIARENV"/>
<keyword evidence="3" id="KW-1185">Reference proteome</keyword>
<dbReference type="InterPro" id="IPR019410">
    <property type="entry name" value="Methyltransf_16"/>
</dbReference>
<dbReference type="Gene3D" id="3.40.50.150">
    <property type="entry name" value="Vaccinia Virus protein VP39"/>
    <property type="match status" value="1"/>
</dbReference>
<dbReference type="PANTHER" id="PTHR14614:SF132">
    <property type="entry name" value="PROTEIN-LYSINE METHYLTRANSFERASE C42C1.13"/>
    <property type="match status" value="1"/>
</dbReference>
<reference evidence="3" key="2">
    <citation type="submission" date="2010-04" db="EMBL/GenBank/DDBJ databases">
        <authorList>
            <person name="Buell R."/>
            <person name="Hamilton J."/>
            <person name="Hostetler J."/>
        </authorList>
    </citation>
    <scope>NUCLEOTIDE SEQUENCE [LARGE SCALE GENOMIC DNA]</scope>
    <source>
        <strain evidence="3">DAOM:BR144</strain>
    </source>
</reference>
<protein>
    <submittedName>
        <fullName evidence="2">Uncharacterized protein</fullName>
    </submittedName>
</protein>
<dbReference type="InParanoid" id="K3WQB1"/>
<reference evidence="3" key="1">
    <citation type="journal article" date="2010" name="Genome Biol.">
        <title>Genome sequence of the necrotrophic plant pathogen Pythium ultimum reveals original pathogenicity mechanisms and effector repertoire.</title>
        <authorList>
            <person name="Levesque C.A."/>
            <person name="Brouwer H."/>
            <person name="Cano L."/>
            <person name="Hamilton J.P."/>
            <person name="Holt C."/>
            <person name="Huitema E."/>
            <person name="Raffaele S."/>
            <person name="Robideau G.P."/>
            <person name="Thines M."/>
            <person name="Win J."/>
            <person name="Zerillo M.M."/>
            <person name="Beakes G.W."/>
            <person name="Boore J.L."/>
            <person name="Busam D."/>
            <person name="Dumas B."/>
            <person name="Ferriera S."/>
            <person name="Fuerstenberg S.I."/>
            <person name="Gachon C.M."/>
            <person name="Gaulin E."/>
            <person name="Govers F."/>
            <person name="Grenville-Briggs L."/>
            <person name="Horner N."/>
            <person name="Hostetler J."/>
            <person name="Jiang R.H."/>
            <person name="Johnson J."/>
            <person name="Krajaejun T."/>
            <person name="Lin H."/>
            <person name="Meijer H.J."/>
            <person name="Moore B."/>
            <person name="Morris P."/>
            <person name="Phuntmart V."/>
            <person name="Puiu D."/>
            <person name="Shetty J."/>
            <person name="Stajich J.E."/>
            <person name="Tripathy S."/>
            <person name="Wawra S."/>
            <person name="van West P."/>
            <person name="Whitty B.R."/>
            <person name="Coutinho P.M."/>
            <person name="Henrissat B."/>
            <person name="Martin F."/>
            <person name="Thomas P.D."/>
            <person name="Tyler B.M."/>
            <person name="De Vries R.P."/>
            <person name="Kamoun S."/>
            <person name="Yandell M."/>
            <person name="Tisserat N."/>
            <person name="Buell C.R."/>
        </authorList>
    </citation>
    <scope>NUCLEOTIDE SEQUENCE</scope>
    <source>
        <strain evidence="3">DAOM:BR144</strain>
    </source>
</reference>
<dbReference type="EMBL" id="GL376560">
    <property type="status" value="NOT_ANNOTATED_CDS"/>
    <property type="molecule type" value="Genomic_DNA"/>
</dbReference>
<dbReference type="HOGENOM" id="CLU_872846_0_0_1"/>
<sequence length="329" mass="36542">MQTQPLAAPPHAQHGGTNATVSRSDRLSFMKLLRDGVQLRMRRQSGSNLSDTSTVSSSAENEDASVALETAAAPSKRSARGTKTSLRAWQTLAWRDVYSTEPFFEETINEKPLRVKQLLQGELNGLGTGLTVWPAACVLLKHLDHRFGATKQLQNQFVLELGSGTGAVGVAAAMLHARRVVVTDVDNVLFLMHENAGIARHESQARGEKPAATIVEVASYMWGAPPSEAILPLNAEPQQYPDLILVSDCILPRLYPIEPLVAALALLCKPHAKVLISYEHRHYEEFHPKQRFWDLMAAQGFALRVIEDDEYHPHYQADDIEIWEITRKV</sequence>
<evidence type="ECO:0000256" key="1">
    <source>
        <dbReference type="SAM" id="MobiDB-lite"/>
    </source>
</evidence>
<organism evidence="2 3">
    <name type="scientific">Globisporangium ultimum (strain ATCC 200006 / CBS 805.95 / DAOM BR144)</name>
    <name type="common">Pythium ultimum</name>
    <dbReference type="NCBI Taxonomy" id="431595"/>
    <lineage>
        <taxon>Eukaryota</taxon>
        <taxon>Sar</taxon>
        <taxon>Stramenopiles</taxon>
        <taxon>Oomycota</taxon>
        <taxon>Peronosporomycetes</taxon>
        <taxon>Pythiales</taxon>
        <taxon>Pythiaceae</taxon>
        <taxon>Globisporangium</taxon>
    </lineage>
</organism>
<proteinExistence type="predicted"/>
<dbReference type="InterPro" id="IPR029063">
    <property type="entry name" value="SAM-dependent_MTases_sf"/>
</dbReference>
<dbReference type="EnsemblProtists" id="PYU1_T007153">
    <property type="protein sequence ID" value="PYU1_T007153"/>
    <property type="gene ID" value="PYU1_G007138"/>
</dbReference>
<dbReference type="SUPFAM" id="SSF53335">
    <property type="entry name" value="S-adenosyl-L-methionine-dependent methyltransferases"/>
    <property type="match status" value="1"/>
</dbReference>
<dbReference type="Pfam" id="PF10294">
    <property type="entry name" value="Methyltransf_16"/>
    <property type="match status" value="1"/>
</dbReference>
<dbReference type="AlphaFoldDB" id="K3WQB1"/>
<dbReference type="STRING" id="431595.K3WQB1"/>
<dbReference type="CDD" id="cd02440">
    <property type="entry name" value="AdoMet_MTases"/>
    <property type="match status" value="1"/>
</dbReference>
<name>K3WQB1_GLOUD</name>
<feature type="region of interest" description="Disordered" evidence="1">
    <location>
        <begin position="40"/>
        <end position="82"/>
    </location>
</feature>
<dbReference type="Proteomes" id="UP000019132">
    <property type="component" value="Unassembled WGS sequence"/>
</dbReference>
<evidence type="ECO:0000313" key="3">
    <source>
        <dbReference type="Proteomes" id="UP000019132"/>
    </source>
</evidence>
<dbReference type="PANTHER" id="PTHR14614">
    <property type="entry name" value="HEPATOCELLULAR CARCINOMA-ASSOCIATED ANTIGEN"/>
    <property type="match status" value="1"/>
</dbReference>
<feature type="compositionally biased region" description="Low complexity" evidence="1">
    <location>
        <begin position="45"/>
        <end position="58"/>
    </location>
</feature>
<reference evidence="2" key="3">
    <citation type="submission" date="2015-02" db="UniProtKB">
        <authorList>
            <consortium name="EnsemblProtists"/>
        </authorList>
    </citation>
    <scope>IDENTIFICATION</scope>
    <source>
        <strain evidence="2">DAOM BR144</strain>
    </source>
</reference>
<dbReference type="eggNOG" id="KOG2793">
    <property type="taxonomic scope" value="Eukaryota"/>
</dbReference>
<evidence type="ECO:0000313" key="2">
    <source>
        <dbReference type="EnsemblProtists" id="PYU1_T007153"/>
    </source>
</evidence>
<accession>K3WQB1</accession>
<feature type="region of interest" description="Disordered" evidence="1">
    <location>
        <begin position="1"/>
        <end position="25"/>
    </location>
</feature>